<dbReference type="Pfam" id="PF07714">
    <property type="entry name" value="PK_Tyr_Ser-Thr"/>
    <property type="match status" value="1"/>
</dbReference>
<feature type="domain" description="Protein kinase" evidence="13">
    <location>
        <begin position="311"/>
        <end position="595"/>
    </location>
</feature>
<keyword evidence="6" id="KW-0547">Nucleotide-binding</keyword>
<keyword evidence="8 12" id="KW-1133">Transmembrane helix</keyword>
<sequence length="677" mass="75327">MPNWLGVKVRRLKVLDLRNCGITGGVPFSIGNLTSLSELYLSGNGLTGTIPSSFGMLSRIKVLDLSRNLLAGSVPECFGNLVNVRYLNLSGNSLRSVVPAQIGNLADLSVLDLSCNKFSGDLPVTLWSLPHLSFLDVSDNKFVGVLPNISLNDNVTKAAINLSHNMFYGALTLVLKRFSYVDLSYNYFQGRIPDYASDVSYLDKNCFRGSSSQRTIIECAAFYTKKGLPFDNFGRANHTFPLTVHKHKSKVIILAVVSAGVGVIILFVSFVILLIVCTRRKSRTSQRLSLNLSALGESFSHEKLVLAMNDFNDANLVKNGHSGDIFKGVLEGGKHIIVKRFDMHSGKNSCMVELDFFGKVSHKRFIPLLGHCLEKQKEKFLIYKCMPKGDLSRSLYLENDSDDESLMSLDWITRLKIAIGAAEGLSYLHHECFPPIVHRDVRASSILLDDKYEVRLGSLSEVCTQEEESHSHWITRLLRLPLKTKQSDSAVATATCAYDVYCFGKVLLELVTGRIGISSSSDLVTKDLLESILPYISVYDKELVTKIIDPSLIVDEDLLEEVWAMAVIAKSCLNPKPSKRPLMRYILKALENPTKVVREETTTSAKLGWRSCSGSWNVSWRHSLPCQPLGKDEGEGSGFYLQGNADRCLSNRRHLKDLFPEPVGLLDEERLTGTRMD</sequence>
<keyword evidence="7" id="KW-0067">ATP-binding</keyword>
<keyword evidence="3 12" id="KW-0812">Transmembrane</keyword>
<dbReference type="OrthoDB" id="676979at2759"/>
<dbReference type="GO" id="GO:0004672">
    <property type="term" value="F:protein kinase activity"/>
    <property type="evidence" value="ECO:0007669"/>
    <property type="project" value="InterPro"/>
</dbReference>
<keyword evidence="9 12" id="KW-0472">Membrane</keyword>
<evidence type="ECO:0000313" key="15">
    <source>
        <dbReference type="Proteomes" id="UP000245207"/>
    </source>
</evidence>
<evidence type="ECO:0000313" key="14">
    <source>
        <dbReference type="EMBL" id="PWA77215.1"/>
    </source>
</evidence>
<dbReference type="InterPro" id="IPR001611">
    <property type="entry name" value="Leu-rich_rpt"/>
</dbReference>
<dbReference type="AlphaFoldDB" id="A0A2U1NUL9"/>
<dbReference type="GO" id="GO:0030246">
    <property type="term" value="F:carbohydrate binding"/>
    <property type="evidence" value="ECO:0007669"/>
    <property type="project" value="UniProtKB-KW"/>
</dbReference>
<dbReference type="EMBL" id="PKPP01002158">
    <property type="protein sequence ID" value="PWA77215.1"/>
    <property type="molecule type" value="Genomic_DNA"/>
</dbReference>
<dbReference type="SMART" id="SM00369">
    <property type="entry name" value="LRR_TYP"/>
    <property type="match status" value="4"/>
</dbReference>
<comment type="subcellular location">
    <subcellularLocation>
        <location evidence="1">Membrane</location>
        <topology evidence="1">Single-pass type I membrane protein</topology>
    </subcellularLocation>
</comment>
<dbReference type="FunFam" id="3.30.200.20:FF:000433">
    <property type="entry name" value="Predicted protein"/>
    <property type="match status" value="1"/>
</dbReference>
<evidence type="ECO:0000256" key="5">
    <source>
        <dbReference type="ARBA" id="ARBA00022737"/>
    </source>
</evidence>
<evidence type="ECO:0000259" key="13">
    <source>
        <dbReference type="PROSITE" id="PS50011"/>
    </source>
</evidence>
<evidence type="ECO:0000256" key="6">
    <source>
        <dbReference type="ARBA" id="ARBA00022741"/>
    </source>
</evidence>
<evidence type="ECO:0000256" key="8">
    <source>
        <dbReference type="ARBA" id="ARBA00022989"/>
    </source>
</evidence>
<dbReference type="GO" id="GO:0005524">
    <property type="term" value="F:ATP binding"/>
    <property type="evidence" value="ECO:0007669"/>
    <property type="project" value="UniProtKB-KW"/>
</dbReference>
<evidence type="ECO:0000256" key="3">
    <source>
        <dbReference type="ARBA" id="ARBA00022692"/>
    </source>
</evidence>
<dbReference type="FunFam" id="1.10.510.10:FF:000448">
    <property type="entry name" value="Putative LRR receptor-like serine/threonine-protein kinase"/>
    <property type="match status" value="1"/>
</dbReference>
<dbReference type="Pfam" id="PF00560">
    <property type="entry name" value="LRR_1"/>
    <property type="match status" value="2"/>
</dbReference>
<dbReference type="GO" id="GO:0051707">
    <property type="term" value="P:response to other organism"/>
    <property type="evidence" value="ECO:0007669"/>
    <property type="project" value="UniProtKB-ARBA"/>
</dbReference>
<proteinExistence type="predicted"/>
<keyword evidence="11" id="KW-0325">Glycoprotein</keyword>
<keyword evidence="14" id="KW-0430">Lectin</keyword>
<keyword evidence="2" id="KW-0433">Leucine-rich repeat</keyword>
<evidence type="ECO:0000256" key="2">
    <source>
        <dbReference type="ARBA" id="ARBA00022614"/>
    </source>
</evidence>
<evidence type="ECO:0000256" key="12">
    <source>
        <dbReference type="SAM" id="Phobius"/>
    </source>
</evidence>
<gene>
    <name evidence="14" type="ORF">CTI12_AA227660</name>
</gene>
<dbReference type="InterPro" id="IPR003591">
    <property type="entry name" value="Leu-rich_rpt_typical-subtyp"/>
</dbReference>
<dbReference type="InterPro" id="IPR032675">
    <property type="entry name" value="LRR_dom_sf"/>
</dbReference>
<dbReference type="InterPro" id="IPR000719">
    <property type="entry name" value="Prot_kinase_dom"/>
</dbReference>
<keyword evidence="5" id="KW-0677">Repeat</keyword>
<keyword evidence="4" id="KW-0732">Signal</keyword>
<name>A0A2U1NUL9_ARTAN</name>
<dbReference type="GO" id="GO:0006952">
    <property type="term" value="P:defense response"/>
    <property type="evidence" value="ECO:0007669"/>
    <property type="project" value="UniProtKB-ARBA"/>
</dbReference>
<evidence type="ECO:0000256" key="9">
    <source>
        <dbReference type="ARBA" id="ARBA00023136"/>
    </source>
</evidence>
<reference evidence="14 15" key="1">
    <citation type="journal article" date="2018" name="Mol. Plant">
        <title>The genome of Artemisia annua provides insight into the evolution of Asteraceae family and artemisinin biosynthesis.</title>
        <authorList>
            <person name="Shen Q."/>
            <person name="Zhang L."/>
            <person name="Liao Z."/>
            <person name="Wang S."/>
            <person name="Yan T."/>
            <person name="Shi P."/>
            <person name="Liu M."/>
            <person name="Fu X."/>
            <person name="Pan Q."/>
            <person name="Wang Y."/>
            <person name="Lv Z."/>
            <person name="Lu X."/>
            <person name="Zhang F."/>
            <person name="Jiang W."/>
            <person name="Ma Y."/>
            <person name="Chen M."/>
            <person name="Hao X."/>
            <person name="Li L."/>
            <person name="Tang Y."/>
            <person name="Lv G."/>
            <person name="Zhou Y."/>
            <person name="Sun X."/>
            <person name="Brodelius P.E."/>
            <person name="Rose J.K.C."/>
            <person name="Tang K."/>
        </authorList>
    </citation>
    <scope>NUCLEOTIDE SEQUENCE [LARGE SCALE GENOMIC DNA]</scope>
    <source>
        <strain evidence="15">cv. Huhao1</strain>
        <tissue evidence="14">Leaf</tissue>
    </source>
</reference>
<dbReference type="Proteomes" id="UP000245207">
    <property type="component" value="Unassembled WGS sequence"/>
</dbReference>
<dbReference type="InterPro" id="IPR051716">
    <property type="entry name" value="Plant_RL_S/T_kinase"/>
</dbReference>
<dbReference type="SUPFAM" id="SSF52058">
    <property type="entry name" value="L domain-like"/>
    <property type="match status" value="1"/>
</dbReference>
<dbReference type="Gene3D" id="1.10.510.10">
    <property type="entry name" value="Transferase(Phosphotransferase) domain 1"/>
    <property type="match status" value="1"/>
</dbReference>
<dbReference type="PANTHER" id="PTHR48053">
    <property type="entry name" value="LEUCINE RICH REPEAT FAMILY PROTEIN, EXPRESSED"/>
    <property type="match status" value="1"/>
</dbReference>
<comment type="caution">
    <text evidence="14">The sequence shown here is derived from an EMBL/GenBank/DDBJ whole genome shotgun (WGS) entry which is preliminary data.</text>
</comment>
<dbReference type="InterPro" id="IPR001245">
    <property type="entry name" value="Ser-Thr/Tyr_kinase_cat_dom"/>
</dbReference>
<evidence type="ECO:0000256" key="1">
    <source>
        <dbReference type="ARBA" id="ARBA00004479"/>
    </source>
</evidence>
<protein>
    <submittedName>
        <fullName evidence="14">Concanavalin A-like lectin/glucanase, subgroup</fullName>
    </submittedName>
</protein>
<evidence type="ECO:0000256" key="11">
    <source>
        <dbReference type="ARBA" id="ARBA00023180"/>
    </source>
</evidence>
<dbReference type="SUPFAM" id="SSF56112">
    <property type="entry name" value="Protein kinase-like (PK-like)"/>
    <property type="match status" value="1"/>
</dbReference>
<dbReference type="FunFam" id="3.80.10.10:FF:000413">
    <property type="entry name" value="Inactive leucine-rich repeat receptor-like protein kinase"/>
    <property type="match status" value="1"/>
</dbReference>
<evidence type="ECO:0000256" key="7">
    <source>
        <dbReference type="ARBA" id="ARBA00022840"/>
    </source>
</evidence>
<dbReference type="InterPro" id="IPR011009">
    <property type="entry name" value="Kinase-like_dom_sf"/>
</dbReference>
<evidence type="ECO:0000256" key="10">
    <source>
        <dbReference type="ARBA" id="ARBA00023170"/>
    </source>
</evidence>
<evidence type="ECO:0000256" key="4">
    <source>
        <dbReference type="ARBA" id="ARBA00022729"/>
    </source>
</evidence>
<dbReference type="Gene3D" id="3.80.10.10">
    <property type="entry name" value="Ribonuclease Inhibitor"/>
    <property type="match status" value="1"/>
</dbReference>
<dbReference type="PROSITE" id="PS50011">
    <property type="entry name" value="PROTEIN_KINASE_DOM"/>
    <property type="match status" value="1"/>
</dbReference>
<dbReference type="GO" id="GO:0016020">
    <property type="term" value="C:membrane"/>
    <property type="evidence" value="ECO:0007669"/>
    <property type="project" value="UniProtKB-SubCell"/>
</dbReference>
<organism evidence="14 15">
    <name type="scientific">Artemisia annua</name>
    <name type="common">Sweet wormwood</name>
    <dbReference type="NCBI Taxonomy" id="35608"/>
    <lineage>
        <taxon>Eukaryota</taxon>
        <taxon>Viridiplantae</taxon>
        <taxon>Streptophyta</taxon>
        <taxon>Embryophyta</taxon>
        <taxon>Tracheophyta</taxon>
        <taxon>Spermatophyta</taxon>
        <taxon>Magnoliopsida</taxon>
        <taxon>eudicotyledons</taxon>
        <taxon>Gunneridae</taxon>
        <taxon>Pentapetalae</taxon>
        <taxon>asterids</taxon>
        <taxon>campanulids</taxon>
        <taxon>Asterales</taxon>
        <taxon>Asteraceae</taxon>
        <taxon>Asteroideae</taxon>
        <taxon>Anthemideae</taxon>
        <taxon>Artemisiinae</taxon>
        <taxon>Artemisia</taxon>
    </lineage>
</organism>
<keyword evidence="10" id="KW-0675">Receptor</keyword>
<dbReference type="Gene3D" id="3.30.200.20">
    <property type="entry name" value="Phosphorylase Kinase, domain 1"/>
    <property type="match status" value="1"/>
</dbReference>
<accession>A0A2U1NUL9</accession>
<feature type="transmembrane region" description="Helical" evidence="12">
    <location>
        <begin position="251"/>
        <end position="277"/>
    </location>
</feature>
<dbReference type="PANTHER" id="PTHR48053:SF141">
    <property type="entry name" value="LEUCINE-RICH REPEAT PROTEIN KINASE FAMILY PROTEIN"/>
    <property type="match status" value="1"/>
</dbReference>
<keyword evidence="15" id="KW-1185">Reference proteome</keyword>
<dbReference type="Pfam" id="PF13855">
    <property type="entry name" value="LRR_8"/>
    <property type="match status" value="1"/>
</dbReference>